<protein>
    <submittedName>
        <fullName evidence="2">Uncharacterized protein</fullName>
    </submittedName>
</protein>
<feature type="signal peptide" evidence="1">
    <location>
        <begin position="1"/>
        <end position="25"/>
    </location>
</feature>
<dbReference type="Proteomes" id="UP000064029">
    <property type="component" value="Unassembled WGS sequence"/>
</dbReference>
<name>A0A103R933_9BURK</name>
<comment type="caution">
    <text evidence="2">The sequence shown here is derived from an EMBL/GenBank/DDBJ whole genome shotgun (WGS) entry which is preliminary data.</text>
</comment>
<dbReference type="EMBL" id="LOXM01000156">
    <property type="protein sequence ID" value="KVG63475.1"/>
    <property type="molecule type" value="Genomic_DNA"/>
</dbReference>
<evidence type="ECO:0000313" key="3">
    <source>
        <dbReference type="Proteomes" id="UP000064029"/>
    </source>
</evidence>
<feature type="chain" id="PRO_5007117459" evidence="1">
    <location>
        <begin position="26"/>
        <end position="183"/>
    </location>
</feature>
<dbReference type="OrthoDB" id="9015274at2"/>
<reference evidence="2 3" key="1">
    <citation type="submission" date="2015-11" db="EMBL/GenBank/DDBJ databases">
        <title>Expanding the genomic diversity of Burkholderia species for the development of highly accurate diagnostics.</title>
        <authorList>
            <person name="Sahl J."/>
            <person name="Keim P."/>
            <person name="Wagner D."/>
        </authorList>
    </citation>
    <scope>NUCLEOTIDE SEQUENCE [LARGE SCALE GENOMIC DNA]</scope>
    <source>
        <strain evidence="2 3">MSMB2036</strain>
    </source>
</reference>
<sequence>MQTVKTWCVSVVFSMAALGSATAFARPPAEDCLTQAEVKQLDRDFWAAFPSPEGFAAYAAPNFSFSTNVADLSQSLAHAPKGPARARAVATFLGQHPDQYGSFKTALDSTYLYYPGRDHHPDAVRTSATFPANRCVSEFNFAGNEKSAQCVYGQRTRAFSLSFIKDRGRVMLRAGMLGMEACN</sequence>
<dbReference type="AlphaFoldDB" id="A0A103R933"/>
<organism evidence="2 3">
    <name type="scientific">Burkholderia ubonensis</name>
    <dbReference type="NCBI Taxonomy" id="101571"/>
    <lineage>
        <taxon>Bacteria</taxon>
        <taxon>Pseudomonadati</taxon>
        <taxon>Pseudomonadota</taxon>
        <taxon>Betaproteobacteria</taxon>
        <taxon>Burkholderiales</taxon>
        <taxon>Burkholderiaceae</taxon>
        <taxon>Burkholderia</taxon>
        <taxon>Burkholderia cepacia complex</taxon>
    </lineage>
</organism>
<accession>A0A103R933</accession>
<proteinExistence type="predicted"/>
<keyword evidence="1" id="KW-0732">Signal</keyword>
<gene>
    <name evidence="2" type="ORF">WJ33_03620</name>
</gene>
<evidence type="ECO:0000256" key="1">
    <source>
        <dbReference type="SAM" id="SignalP"/>
    </source>
</evidence>
<evidence type="ECO:0000313" key="2">
    <source>
        <dbReference type="EMBL" id="KVG63475.1"/>
    </source>
</evidence>